<keyword evidence="2" id="KW-1185">Reference proteome</keyword>
<gene>
    <name evidence="1" type="ORF">M6B38_215030</name>
</gene>
<protein>
    <submittedName>
        <fullName evidence="1">Uncharacterized protein</fullName>
    </submittedName>
</protein>
<dbReference type="AlphaFoldDB" id="A0AAX6E1S5"/>
<comment type="caution">
    <text evidence="1">The sequence shown here is derived from an EMBL/GenBank/DDBJ whole genome shotgun (WGS) entry which is preliminary data.</text>
</comment>
<organism evidence="1 2">
    <name type="scientific">Iris pallida</name>
    <name type="common">Sweet iris</name>
    <dbReference type="NCBI Taxonomy" id="29817"/>
    <lineage>
        <taxon>Eukaryota</taxon>
        <taxon>Viridiplantae</taxon>
        <taxon>Streptophyta</taxon>
        <taxon>Embryophyta</taxon>
        <taxon>Tracheophyta</taxon>
        <taxon>Spermatophyta</taxon>
        <taxon>Magnoliopsida</taxon>
        <taxon>Liliopsida</taxon>
        <taxon>Asparagales</taxon>
        <taxon>Iridaceae</taxon>
        <taxon>Iridoideae</taxon>
        <taxon>Irideae</taxon>
        <taxon>Iris</taxon>
    </lineage>
</organism>
<reference evidence="1" key="1">
    <citation type="journal article" date="2023" name="GigaByte">
        <title>Genome assembly of the bearded iris, Iris pallida Lam.</title>
        <authorList>
            <person name="Bruccoleri R.E."/>
            <person name="Oakeley E.J."/>
            <person name="Faust A.M.E."/>
            <person name="Altorfer M."/>
            <person name="Dessus-Babus S."/>
            <person name="Burckhardt D."/>
            <person name="Oertli M."/>
            <person name="Naumann U."/>
            <person name="Petersen F."/>
            <person name="Wong J."/>
        </authorList>
    </citation>
    <scope>NUCLEOTIDE SEQUENCE</scope>
    <source>
        <strain evidence="1">GSM-AAB239-AS_SAM_17_03QT</strain>
    </source>
</reference>
<name>A0AAX6E1S5_IRIPA</name>
<evidence type="ECO:0000313" key="2">
    <source>
        <dbReference type="Proteomes" id="UP001140949"/>
    </source>
</evidence>
<reference evidence="1" key="2">
    <citation type="submission" date="2023-04" db="EMBL/GenBank/DDBJ databases">
        <authorList>
            <person name="Bruccoleri R.E."/>
            <person name="Oakeley E.J."/>
            <person name="Faust A.-M."/>
            <person name="Dessus-Babus S."/>
            <person name="Altorfer M."/>
            <person name="Burckhardt D."/>
            <person name="Oertli M."/>
            <person name="Naumann U."/>
            <person name="Petersen F."/>
            <person name="Wong J."/>
        </authorList>
    </citation>
    <scope>NUCLEOTIDE SEQUENCE</scope>
    <source>
        <strain evidence="1">GSM-AAB239-AS_SAM_17_03QT</strain>
        <tissue evidence="1">Leaf</tissue>
    </source>
</reference>
<dbReference type="EMBL" id="JANAVB010040619">
    <property type="protein sequence ID" value="KAJ6797919.1"/>
    <property type="molecule type" value="Genomic_DNA"/>
</dbReference>
<sequence>MYANEMLGPRNWAVSTLKVWLERCMVSKMWQKDWVTTFYYPVADVEC</sequence>
<accession>A0AAX6E1S5</accession>
<evidence type="ECO:0000313" key="1">
    <source>
        <dbReference type="EMBL" id="KAJ6797919.1"/>
    </source>
</evidence>
<proteinExistence type="predicted"/>
<dbReference type="Proteomes" id="UP001140949">
    <property type="component" value="Unassembled WGS sequence"/>
</dbReference>